<dbReference type="InterPro" id="IPR036291">
    <property type="entry name" value="NAD(P)-bd_dom_sf"/>
</dbReference>
<proteinExistence type="predicted"/>
<protein>
    <recommendedName>
        <fullName evidence="1">NAD-dependent epimerase/dehydratase domain-containing protein</fullName>
    </recommendedName>
</protein>
<evidence type="ECO:0000259" key="1">
    <source>
        <dbReference type="Pfam" id="PF01370"/>
    </source>
</evidence>
<dbReference type="InterPro" id="IPR050177">
    <property type="entry name" value="Lipid_A_modif_metabolic_enz"/>
</dbReference>
<dbReference type="Gene3D" id="3.90.25.10">
    <property type="entry name" value="UDP-galactose 4-epimerase, domain 1"/>
    <property type="match status" value="1"/>
</dbReference>
<gene>
    <name evidence="2" type="ORF">COX22_03425</name>
</gene>
<evidence type="ECO:0000313" key="2">
    <source>
        <dbReference type="EMBL" id="PIP33617.1"/>
    </source>
</evidence>
<evidence type="ECO:0000313" key="3">
    <source>
        <dbReference type="Proteomes" id="UP000230729"/>
    </source>
</evidence>
<reference evidence="2 3" key="1">
    <citation type="submission" date="2017-09" db="EMBL/GenBank/DDBJ databases">
        <title>Depth-based differentiation of microbial function through sediment-hosted aquifers and enrichment of novel symbionts in the deep terrestrial subsurface.</title>
        <authorList>
            <person name="Probst A.J."/>
            <person name="Ladd B."/>
            <person name="Jarett J.K."/>
            <person name="Geller-Mcgrath D.E."/>
            <person name="Sieber C.M."/>
            <person name="Emerson J.B."/>
            <person name="Anantharaman K."/>
            <person name="Thomas B.C."/>
            <person name="Malmstrom R."/>
            <person name="Stieglmeier M."/>
            <person name="Klingl A."/>
            <person name="Woyke T."/>
            <person name="Ryan C.M."/>
            <person name="Banfield J.F."/>
        </authorList>
    </citation>
    <scope>NUCLEOTIDE SEQUENCE [LARGE SCALE GENOMIC DNA]</scope>
    <source>
        <strain evidence="2">CG23_combo_of_CG06-09_8_20_14_all_49_15</strain>
    </source>
</reference>
<dbReference type="PANTHER" id="PTHR43245">
    <property type="entry name" value="BIFUNCTIONAL POLYMYXIN RESISTANCE PROTEIN ARNA"/>
    <property type="match status" value="1"/>
</dbReference>
<dbReference type="PANTHER" id="PTHR43245:SF13">
    <property type="entry name" value="UDP-D-APIOSE_UDP-D-XYLOSE SYNTHASE 2"/>
    <property type="match status" value="1"/>
</dbReference>
<sequence length="310" mass="34160">MANVENDLKNKKVLVTGGAGFIGSNLVDALIARGDEVIIIDNLLTGKKENLNPQADWQNVDIRDLEKIKPLFIGVDYVFHLAAFARVQPSIEDPVTFNAVNLDGTLNVLTAARDAGVKKVVYSASSSAYGDQDIMPLKEDLPAKPQSPYGLQKYVGELYCRLFSDLYGLPTVSLRYFNVYGQRQALEGAYTLVMGIFIRQRLNNEPMTITNDGEQRRDFTYVGDVVRANMLAAASDKAAHGEVINIGRGRNFSVNELAAMIGGPTRFIGERPEPRVTLADNSLAQELLGWTPSMELPDWLEKYKKAMGLG</sequence>
<dbReference type="Proteomes" id="UP000230729">
    <property type="component" value="Unassembled WGS sequence"/>
</dbReference>
<dbReference type="InterPro" id="IPR001509">
    <property type="entry name" value="Epimerase_deHydtase"/>
</dbReference>
<dbReference type="SUPFAM" id="SSF51735">
    <property type="entry name" value="NAD(P)-binding Rossmann-fold domains"/>
    <property type="match status" value="1"/>
</dbReference>
<dbReference type="EMBL" id="PCSD01000082">
    <property type="protein sequence ID" value="PIP33617.1"/>
    <property type="molecule type" value="Genomic_DNA"/>
</dbReference>
<feature type="domain" description="NAD-dependent epimerase/dehydratase" evidence="1">
    <location>
        <begin position="13"/>
        <end position="247"/>
    </location>
</feature>
<dbReference type="AlphaFoldDB" id="A0A2G9ZKB8"/>
<dbReference type="CDD" id="cd05256">
    <property type="entry name" value="UDP_AE_SDR_e"/>
    <property type="match status" value="1"/>
</dbReference>
<dbReference type="Pfam" id="PF01370">
    <property type="entry name" value="Epimerase"/>
    <property type="match status" value="1"/>
</dbReference>
<dbReference type="Gene3D" id="3.40.50.720">
    <property type="entry name" value="NAD(P)-binding Rossmann-like Domain"/>
    <property type="match status" value="1"/>
</dbReference>
<comment type="caution">
    <text evidence="2">The sequence shown here is derived from an EMBL/GenBank/DDBJ whole genome shotgun (WGS) entry which is preliminary data.</text>
</comment>
<organism evidence="2 3">
    <name type="scientific">Candidatus Falkowbacteria bacterium CG23_combo_of_CG06-09_8_20_14_all_49_15</name>
    <dbReference type="NCBI Taxonomy" id="1974572"/>
    <lineage>
        <taxon>Bacteria</taxon>
        <taxon>Candidatus Falkowiibacteriota</taxon>
    </lineage>
</organism>
<name>A0A2G9ZKB8_9BACT</name>
<accession>A0A2G9ZKB8</accession>